<evidence type="ECO:0000313" key="3">
    <source>
        <dbReference type="Proteomes" id="UP000290759"/>
    </source>
</evidence>
<dbReference type="InterPro" id="IPR011008">
    <property type="entry name" value="Dimeric_a/b-barrel"/>
</dbReference>
<comment type="caution">
    <text evidence="2">The sequence shown here is derived from an EMBL/GenBank/DDBJ whole genome shotgun (WGS) entry which is preliminary data.</text>
</comment>
<dbReference type="Proteomes" id="UP000290759">
    <property type="component" value="Unassembled WGS sequence"/>
</dbReference>
<dbReference type="AlphaFoldDB" id="A0A4Q2UB23"/>
<proteinExistence type="predicted"/>
<accession>A0A4Q2UB23</accession>
<dbReference type="Pfam" id="PF11695">
    <property type="entry name" value="DUF3291"/>
    <property type="match status" value="1"/>
</dbReference>
<dbReference type="InterPro" id="IPR021708">
    <property type="entry name" value="DUF3291"/>
</dbReference>
<reference evidence="2 3" key="2">
    <citation type="submission" date="2019-02" db="EMBL/GenBank/DDBJ databases">
        <title>'Lichenibacterium ramalinii' gen. nov. sp. nov., 'Lichenibacterium minor' gen. nov. sp. nov.</title>
        <authorList>
            <person name="Pankratov T."/>
        </authorList>
    </citation>
    <scope>NUCLEOTIDE SEQUENCE [LARGE SCALE GENOMIC DNA]</scope>
    <source>
        <strain evidence="2 3">RmlP026</strain>
    </source>
</reference>
<evidence type="ECO:0000313" key="2">
    <source>
        <dbReference type="EMBL" id="RYC32421.1"/>
    </source>
</evidence>
<reference evidence="2 3" key="1">
    <citation type="submission" date="2018-12" db="EMBL/GenBank/DDBJ databases">
        <authorList>
            <person name="Grouzdev D.S."/>
            <person name="Krutkina M.S."/>
        </authorList>
    </citation>
    <scope>NUCLEOTIDE SEQUENCE [LARGE SCALE GENOMIC DNA]</scope>
    <source>
        <strain evidence="2 3">RmlP026</strain>
    </source>
</reference>
<feature type="domain" description="DUF3291" evidence="1">
    <location>
        <begin position="8"/>
        <end position="144"/>
    </location>
</feature>
<evidence type="ECO:0000259" key="1">
    <source>
        <dbReference type="Pfam" id="PF11695"/>
    </source>
</evidence>
<dbReference type="RefSeq" id="WP_129225444.1">
    <property type="nucleotide sequence ID" value="NZ_QYBB01000007.1"/>
</dbReference>
<name>A0A4Q2UB23_9HYPH</name>
<organism evidence="2 3">
    <name type="scientific">Lichenibacterium minor</name>
    <dbReference type="NCBI Taxonomy" id="2316528"/>
    <lineage>
        <taxon>Bacteria</taxon>
        <taxon>Pseudomonadati</taxon>
        <taxon>Pseudomonadota</taxon>
        <taxon>Alphaproteobacteria</taxon>
        <taxon>Hyphomicrobiales</taxon>
        <taxon>Lichenihabitantaceae</taxon>
        <taxon>Lichenibacterium</taxon>
    </lineage>
</organism>
<dbReference type="EMBL" id="QYBB01000007">
    <property type="protein sequence ID" value="RYC32421.1"/>
    <property type="molecule type" value="Genomic_DNA"/>
</dbReference>
<dbReference type="SUPFAM" id="SSF54909">
    <property type="entry name" value="Dimeric alpha+beta barrel"/>
    <property type="match status" value="1"/>
</dbReference>
<protein>
    <submittedName>
        <fullName evidence="2">DUF3291 domain-containing protein</fullName>
    </submittedName>
</protein>
<keyword evidence="3" id="KW-1185">Reference proteome</keyword>
<gene>
    <name evidence="2" type="ORF">D3273_08500</name>
</gene>
<dbReference type="OrthoDB" id="2376237at2"/>
<sequence>MNPPAFHLAQLNLARFRTAADDPANAGYLAALAAVDASAERAPGFVWRLRGAGALASGADAFGDAHVAANLSVWTDRDALVAFVYRDPAHRAIMARRRDWFDKMEAHLVLWWVPAGHRPGFADARFRLDLLRRDGPTADAFTVARGFPAPG</sequence>